<evidence type="ECO:0000256" key="1">
    <source>
        <dbReference type="SAM" id="MobiDB-lite"/>
    </source>
</evidence>
<organism evidence="2 3">
    <name type="scientific">Actinospica acidithermotolerans</name>
    <dbReference type="NCBI Taxonomy" id="2828514"/>
    <lineage>
        <taxon>Bacteria</taxon>
        <taxon>Bacillati</taxon>
        <taxon>Actinomycetota</taxon>
        <taxon>Actinomycetes</taxon>
        <taxon>Catenulisporales</taxon>
        <taxon>Actinospicaceae</taxon>
        <taxon>Actinospica</taxon>
    </lineage>
</organism>
<comment type="caution">
    <text evidence="2">The sequence shown here is derived from an EMBL/GenBank/DDBJ whole genome shotgun (WGS) entry which is preliminary data.</text>
</comment>
<dbReference type="EMBL" id="JAGSOH010000199">
    <property type="protein sequence ID" value="MBR7831227.1"/>
    <property type="molecule type" value="Genomic_DNA"/>
</dbReference>
<accession>A0A941EGT9</accession>
<feature type="region of interest" description="Disordered" evidence="1">
    <location>
        <begin position="101"/>
        <end position="121"/>
    </location>
</feature>
<reference evidence="2" key="1">
    <citation type="submission" date="2021-04" db="EMBL/GenBank/DDBJ databases">
        <title>Genome based classification of Actinospica acidithermotolerans sp. nov., an actinobacterium isolated from an Indonesian hot spring.</title>
        <authorList>
            <person name="Kusuma A.B."/>
            <person name="Putra K.E."/>
            <person name="Nafisah S."/>
            <person name="Loh J."/>
            <person name="Nouioui I."/>
            <person name="Goodfellow M."/>
        </authorList>
    </citation>
    <scope>NUCLEOTIDE SEQUENCE</scope>
    <source>
        <strain evidence="2">MGRD01-02</strain>
    </source>
</reference>
<protein>
    <submittedName>
        <fullName evidence="2">Uncharacterized protein</fullName>
    </submittedName>
</protein>
<name>A0A941EGT9_9ACTN</name>
<gene>
    <name evidence="2" type="ORF">KDK95_33280</name>
</gene>
<dbReference type="RefSeq" id="WP_212522342.1">
    <property type="nucleotide sequence ID" value="NZ_JAGSOH010000199.1"/>
</dbReference>
<keyword evidence="3" id="KW-1185">Reference proteome</keyword>
<evidence type="ECO:0000313" key="2">
    <source>
        <dbReference type="EMBL" id="MBR7831227.1"/>
    </source>
</evidence>
<proteinExistence type="predicted"/>
<sequence>MFNKKKSMVEGQAKILQDVGPAGYTGMVGDPTANIKYIVEVRPAHGEPFRAETKVKVELISPPAVGDVLRALYDPESHKVELQLEGDPRYDSKVRKAAKKARREELLHGGPPTRESAVEDEVDTLNRLARQAIEELRDAENRGAPQAELDVLTQKVNDAVQRQEDLLTRMEDQ</sequence>
<dbReference type="AlphaFoldDB" id="A0A941EGT9"/>
<dbReference type="Proteomes" id="UP000676325">
    <property type="component" value="Unassembled WGS sequence"/>
</dbReference>
<evidence type="ECO:0000313" key="3">
    <source>
        <dbReference type="Proteomes" id="UP000676325"/>
    </source>
</evidence>